<proteinExistence type="predicted"/>
<accession>A0A6G4XLM6</accession>
<evidence type="ECO:0000313" key="2">
    <source>
        <dbReference type="EMBL" id="NGO78445.1"/>
    </source>
</evidence>
<reference evidence="2 3" key="1">
    <citation type="submission" date="2020-02" db="EMBL/GenBank/DDBJ databases">
        <title>Whole-genome analyses of novel actinobacteria.</title>
        <authorList>
            <person name="Sahin N."/>
            <person name="Tokatli A."/>
        </authorList>
    </citation>
    <scope>NUCLEOTIDE SEQUENCE [LARGE SCALE GENOMIC DNA]</scope>
    <source>
        <strain evidence="2 3">YC504</strain>
    </source>
</reference>
<keyword evidence="3" id="KW-1185">Reference proteome</keyword>
<gene>
    <name evidence="2" type="ORF">G6045_22690</name>
</gene>
<dbReference type="Proteomes" id="UP000481109">
    <property type="component" value="Unassembled WGS sequence"/>
</dbReference>
<feature type="region of interest" description="Disordered" evidence="1">
    <location>
        <begin position="1"/>
        <end position="65"/>
    </location>
</feature>
<dbReference type="EMBL" id="JAAKZW010000102">
    <property type="protein sequence ID" value="NGO78445.1"/>
    <property type="molecule type" value="Genomic_DNA"/>
</dbReference>
<dbReference type="AlphaFoldDB" id="A0A6G4XLM6"/>
<organism evidence="2 3">
    <name type="scientific">Streptomyces mesophilus</name>
    <dbReference type="NCBI Taxonomy" id="1775132"/>
    <lineage>
        <taxon>Bacteria</taxon>
        <taxon>Bacillati</taxon>
        <taxon>Actinomycetota</taxon>
        <taxon>Actinomycetes</taxon>
        <taxon>Kitasatosporales</taxon>
        <taxon>Streptomycetaceae</taxon>
        <taxon>Streptomyces</taxon>
    </lineage>
</organism>
<feature type="non-terminal residue" evidence="2">
    <location>
        <position position="65"/>
    </location>
</feature>
<feature type="compositionally biased region" description="Basic and acidic residues" evidence="1">
    <location>
        <begin position="1"/>
        <end position="17"/>
    </location>
</feature>
<comment type="caution">
    <text evidence="2">The sequence shown here is derived from an EMBL/GenBank/DDBJ whole genome shotgun (WGS) entry which is preliminary data.</text>
</comment>
<evidence type="ECO:0000313" key="3">
    <source>
        <dbReference type="Proteomes" id="UP000481109"/>
    </source>
</evidence>
<evidence type="ECO:0000256" key="1">
    <source>
        <dbReference type="SAM" id="MobiDB-lite"/>
    </source>
</evidence>
<name>A0A6G4XLM6_9ACTN</name>
<sequence length="65" mass="6791">MSQQGDRREGTAGHGDDWWGELYGDSADDAGPSASPESLDDRFASAADTVAGEGEQDALPGYQDT</sequence>
<protein>
    <submittedName>
        <fullName evidence="2">Uncharacterized protein</fullName>
    </submittedName>
</protein>